<feature type="compositionally biased region" description="Polar residues" evidence="1">
    <location>
        <begin position="378"/>
        <end position="387"/>
    </location>
</feature>
<dbReference type="OrthoDB" id="2634326at2759"/>
<evidence type="ECO:0000313" key="2">
    <source>
        <dbReference type="EMBL" id="KAE9390191.1"/>
    </source>
</evidence>
<gene>
    <name evidence="2" type="ORF">BT96DRAFT_1002520</name>
</gene>
<sequence>MYLLKIHDMSLPMTKESLLKNKKTREDGQSSSTFVLPSDVEELPASILRLHTKFFNNLSFMDGLCGSFLPVTKEYIMSPNSDYIPSPPLGSTRNLYCQSDACYGDDDPICWPQPFNMNYPWYSAITRKPKSLTSLATFIMGLIHAKRKEGVVRNELTTKLESRIEALKRRSLSWHQTNRDNFRHKFVKEHMDTIDLCLTCLKNVSALIRAQQLALTELQQGFLTVQAVLDYTDYETRVITSDVPLSFQSNKIGAFVWNNRDACTLFNAGLPPKLPEVPMGPADPPYHTITMGQAGSDDKFSALCQASIQCFNTISPFQNLHIPGAYASSYQLGNGRIMAPALSPSSHIQPSSQLSSPHHGQQQSHSQRSQNPRKPRKPNTNSPTVQRDTFADLPPDNPLVPPAISAWEDANKTINQNGVLPGKRSSAVPNPGLFFSLQHLDRQSPYLSMWQHFRAPWLAALESGRSPLTVELWRKILAYAYLQPIEAGQVISPKMQVTVEAKKLVCDVILFYDSRMTLTPASSTSAFDPATACKLICELCMINFCSEVLYVDQVLDTSQPVPQ</sequence>
<dbReference type="AlphaFoldDB" id="A0A6A4GWQ5"/>
<keyword evidence="3" id="KW-1185">Reference proteome</keyword>
<protein>
    <submittedName>
        <fullName evidence="2">Uncharacterized protein</fullName>
    </submittedName>
</protein>
<feature type="compositionally biased region" description="Low complexity" evidence="1">
    <location>
        <begin position="343"/>
        <end position="370"/>
    </location>
</feature>
<reference evidence="2" key="1">
    <citation type="journal article" date="2019" name="Environ. Microbiol.">
        <title>Fungal ecological strategies reflected in gene transcription - a case study of two litter decomposers.</title>
        <authorList>
            <person name="Barbi F."/>
            <person name="Kohler A."/>
            <person name="Barry K."/>
            <person name="Baskaran P."/>
            <person name="Daum C."/>
            <person name="Fauchery L."/>
            <person name="Ihrmark K."/>
            <person name="Kuo A."/>
            <person name="LaButti K."/>
            <person name="Lipzen A."/>
            <person name="Morin E."/>
            <person name="Grigoriev I.V."/>
            <person name="Henrissat B."/>
            <person name="Lindahl B."/>
            <person name="Martin F."/>
        </authorList>
    </citation>
    <scope>NUCLEOTIDE SEQUENCE</scope>
    <source>
        <strain evidence="2">JB14</strain>
    </source>
</reference>
<feature type="region of interest" description="Disordered" evidence="1">
    <location>
        <begin position="341"/>
        <end position="395"/>
    </location>
</feature>
<organism evidence="2 3">
    <name type="scientific">Gymnopus androsaceus JB14</name>
    <dbReference type="NCBI Taxonomy" id="1447944"/>
    <lineage>
        <taxon>Eukaryota</taxon>
        <taxon>Fungi</taxon>
        <taxon>Dikarya</taxon>
        <taxon>Basidiomycota</taxon>
        <taxon>Agaricomycotina</taxon>
        <taxon>Agaricomycetes</taxon>
        <taxon>Agaricomycetidae</taxon>
        <taxon>Agaricales</taxon>
        <taxon>Marasmiineae</taxon>
        <taxon>Omphalotaceae</taxon>
        <taxon>Gymnopus</taxon>
    </lineage>
</organism>
<evidence type="ECO:0000313" key="3">
    <source>
        <dbReference type="Proteomes" id="UP000799118"/>
    </source>
</evidence>
<dbReference type="Proteomes" id="UP000799118">
    <property type="component" value="Unassembled WGS sequence"/>
</dbReference>
<accession>A0A6A4GWQ5</accession>
<name>A0A6A4GWQ5_9AGAR</name>
<evidence type="ECO:0000256" key="1">
    <source>
        <dbReference type="SAM" id="MobiDB-lite"/>
    </source>
</evidence>
<proteinExistence type="predicted"/>
<dbReference type="EMBL" id="ML769667">
    <property type="protein sequence ID" value="KAE9390191.1"/>
    <property type="molecule type" value="Genomic_DNA"/>
</dbReference>